<keyword evidence="3" id="KW-0349">Heme</keyword>
<dbReference type="Gene3D" id="2.40.180.10">
    <property type="entry name" value="Catalase core domain"/>
    <property type="match status" value="2"/>
</dbReference>
<dbReference type="GO" id="GO:0042542">
    <property type="term" value="P:response to hydrogen peroxide"/>
    <property type="evidence" value="ECO:0007669"/>
    <property type="project" value="TreeGrafter"/>
</dbReference>
<dbReference type="GO" id="GO:0046872">
    <property type="term" value="F:metal ion binding"/>
    <property type="evidence" value="ECO:0007669"/>
    <property type="project" value="UniProtKB-KW"/>
</dbReference>
<evidence type="ECO:0000256" key="5">
    <source>
        <dbReference type="ARBA" id="ARBA00023002"/>
    </source>
</evidence>
<dbReference type="PROSITE" id="PS51402">
    <property type="entry name" value="CATALASE_3"/>
    <property type="match status" value="1"/>
</dbReference>
<proteinExistence type="inferred from homology"/>
<keyword evidence="2" id="KW-0575">Peroxidase</keyword>
<keyword evidence="6" id="KW-0408">Iron</keyword>
<dbReference type="InterPro" id="IPR011614">
    <property type="entry name" value="Catalase_core"/>
</dbReference>
<dbReference type="PANTHER" id="PTHR11465">
    <property type="entry name" value="CATALASE"/>
    <property type="match status" value="1"/>
</dbReference>
<dbReference type="GO" id="GO:0005777">
    <property type="term" value="C:peroxisome"/>
    <property type="evidence" value="ECO:0007669"/>
    <property type="project" value="TreeGrafter"/>
</dbReference>
<evidence type="ECO:0000256" key="7">
    <source>
        <dbReference type="SAM" id="MobiDB-lite"/>
    </source>
</evidence>
<protein>
    <submittedName>
        <fullName evidence="10">Catalase domain-containing protein</fullName>
    </submittedName>
</protein>
<keyword evidence="5" id="KW-0560">Oxidoreductase</keyword>
<feature type="domain" description="Catalase core" evidence="8">
    <location>
        <begin position="2"/>
        <end position="285"/>
    </location>
</feature>
<reference evidence="10" key="1">
    <citation type="submission" date="2016-11" db="UniProtKB">
        <authorList>
            <consortium name="WormBaseParasite"/>
        </authorList>
    </citation>
    <scope>IDENTIFICATION</scope>
</reference>
<evidence type="ECO:0000259" key="8">
    <source>
        <dbReference type="SMART" id="SM01060"/>
    </source>
</evidence>
<sequence length="362" mass="39984">RFRLLRCTDNVTKYTCFETVFGIHWKENANCYSFSTVRRYGSRSARFAVKFYTRGRQLGSGWQQYANNSLSAIRNCSRTLFTHTEAESAAHLKDPDMFWDFISLRPETSHQVSFLFSDRGTPDGYRHMNGYGSHTFKLVNSAGEAVTANSISKTDQGIKNLSTDRADNLPPATPTTPSEICTTPSPKIMCNEGKPNRRPILSGRTLIPGAEPSPDKMLQDGSKNCTATRTRTAIATGHQLHATASQLSPNMARTVANYQRTRRSAWAKTQAGAPNLSPNSFSGPEETKQVSALGASLPNYLAKLPGNDSANEIIFSQVGDFWRKAAAQRSFRRGPLRTSPSADPEYGAAIQKYLDKNPANKL</sequence>
<evidence type="ECO:0000256" key="1">
    <source>
        <dbReference type="ARBA" id="ARBA00005329"/>
    </source>
</evidence>
<dbReference type="GO" id="GO:0005739">
    <property type="term" value="C:mitochondrion"/>
    <property type="evidence" value="ECO:0007669"/>
    <property type="project" value="TreeGrafter"/>
</dbReference>
<keyword evidence="9" id="KW-1185">Reference proteome</keyword>
<feature type="compositionally biased region" description="Polar residues" evidence="7">
    <location>
        <begin position="175"/>
        <end position="185"/>
    </location>
</feature>
<dbReference type="Proteomes" id="UP000095280">
    <property type="component" value="Unplaced"/>
</dbReference>
<evidence type="ECO:0000256" key="6">
    <source>
        <dbReference type="ARBA" id="ARBA00023004"/>
    </source>
</evidence>
<dbReference type="WBParaSite" id="maker-unitig_40164-snap-gene-0.3-mRNA-1">
    <property type="protein sequence ID" value="maker-unitig_40164-snap-gene-0.3-mRNA-1"/>
    <property type="gene ID" value="maker-unitig_40164-snap-gene-0.3"/>
</dbReference>
<evidence type="ECO:0000256" key="3">
    <source>
        <dbReference type="ARBA" id="ARBA00022617"/>
    </source>
</evidence>
<feature type="region of interest" description="Disordered" evidence="7">
    <location>
        <begin position="161"/>
        <end position="200"/>
    </location>
</feature>
<evidence type="ECO:0000313" key="10">
    <source>
        <dbReference type="WBParaSite" id="maker-unitig_40164-snap-gene-0.3-mRNA-1"/>
    </source>
</evidence>
<keyword evidence="4" id="KW-0479">Metal-binding</keyword>
<evidence type="ECO:0000313" key="9">
    <source>
        <dbReference type="Proteomes" id="UP000095280"/>
    </source>
</evidence>
<evidence type="ECO:0000256" key="4">
    <source>
        <dbReference type="ARBA" id="ARBA00022723"/>
    </source>
</evidence>
<dbReference type="GO" id="GO:0020037">
    <property type="term" value="F:heme binding"/>
    <property type="evidence" value="ECO:0007669"/>
    <property type="project" value="InterPro"/>
</dbReference>
<dbReference type="InterPro" id="IPR018028">
    <property type="entry name" value="Catalase"/>
</dbReference>
<dbReference type="AlphaFoldDB" id="A0A1I8FLR3"/>
<name>A0A1I8FLR3_9PLAT</name>
<comment type="similarity">
    <text evidence="1">Belongs to the catalase family.</text>
</comment>
<accession>A0A1I8FLR3</accession>
<evidence type="ECO:0000256" key="2">
    <source>
        <dbReference type="ARBA" id="ARBA00022559"/>
    </source>
</evidence>
<dbReference type="GO" id="GO:0004096">
    <property type="term" value="F:catalase activity"/>
    <property type="evidence" value="ECO:0007669"/>
    <property type="project" value="InterPro"/>
</dbReference>
<dbReference type="SMART" id="SM01060">
    <property type="entry name" value="Catalase"/>
    <property type="match status" value="1"/>
</dbReference>
<dbReference type="Pfam" id="PF00199">
    <property type="entry name" value="Catalase"/>
    <property type="match status" value="1"/>
</dbReference>
<dbReference type="GO" id="GO:0042744">
    <property type="term" value="P:hydrogen peroxide catabolic process"/>
    <property type="evidence" value="ECO:0007669"/>
    <property type="project" value="TreeGrafter"/>
</dbReference>
<dbReference type="SUPFAM" id="SSF56634">
    <property type="entry name" value="Heme-dependent catalase-like"/>
    <property type="match status" value="1"/>
</dbReference>
<dbReference type="PANTHER" id="PTHR11465:SF9">
    <property type="entry name" value="CATALASE"/>
    <property type="match status" value="1"/>
</dbReference>
<dbReference type="InterPro" id="IPR020835">
    <property type="entry name" value="Catalase_sf"/>
</dbReference>
<organism evidence="9 10">
    <name type="scientific">Macrostomum lignano</name>
    <dbReference type="NCBI Taxonomy" id="282301"/>
    <lineage>
        <taxon>Eukaryota</taxon>
        <taxon>Metazoa</taxon>
        <taxon>Spiralia</taxon>
        <taxon>Lophotrochozoa</taxon>
        <taxon>Platyhelminthes</taxon>
        <taxon>Rhabditophora</taxon>
        <taxon>Macrostomorpha</taxon>
        <taxon>Macrostomida</taxon>
        <taxon>Macrostomidae</taxon>
        <taxon>Macrostomum</taxon>
    </lineage>
</organism>